<dbReference type="InterPro" id="IPR003439">
    <property type="entry name" value="ABC_transporter-like_ATP-bd"/>
</dbReference>
<dbReference type="PANTHER" id="PTHR42788:SF7">
    <property type="entry name" value="NITRATE ABC TRANSPORTER ATP-BINDING PROTEIN"/>
    <property type="match status" value="1"/>
</dbReference>
<keyword evidence="3" id="KW-1003">Cell membrane</keyword>
<dbReference type="AlphaFoldDB" id="A0A923E4A7"/>
<evidence type="ECO:0000256" key="2">
    <source>
        <dbReference type="ARBA" id="ARBA00022448"/>
    </source>
</evidence>
<reference evidence="8" key="1">
    <citation type="submission" date="2020-08" db="EMBL/GenBank/DDBJ databases">
        <title>Sequencing the genomes of 1000 actinobacteria strains.</title>
        <authorList>
            <person name="Klenk H.-P."/>
        </authorList>
    </citation>
    <scope>NUCLEOTIDE SEQUENCE</scope>
    <source>
        <strain evidence="8">DSM 10695</strain>
    </source>
</reference>
<dbReference type="InterPro" id="IPR003593">
    <property type="entry name" value="AAA+_ATPase"/>
</dbReference>
<evidence type="ECO:0000256" key="1">
    <source>
        <dbReference type="ARBA" id="ARBA00004202"/>
    </source>
</evidence>
<evidence type="ECO:0000259" key="7">
    <source>
        <dbReference type="PROSITE" id="PS50893"/>
    </source>
</evidence>
<evidence type="ECO:0000256" key="6">
    <source>
        <dbReference type="ARBA" id="ARBA00023136"/>
    </source>
</evidence>
<dbReference type="EMBL" id="JACHMK010000001">
    <property type="protein sequence ID" value="MBB6335679.1"/>
    <property type="molecule type" value="Genomic_DNA"/>
</dbReference>
<dbReference type="GO" id="GO:0005886">
    <property type="term" value="C:plasma membrane"/>
    <property type="evidence" value="ECO:0007669"/>
    <property type="project" value="UniProtKB-SubCell"/>
</dbReference>
<gene>
    <name evidence="8" type="ORF">HD592_002244</name>
</gene>
<organism evidence="8 9">
    <name type="scientific">Schaalia hyovaginalis</name>
    <dbReference type="NCBI Taxonomy" id="29316"/>
    <lineage>
        <taxon>Bacteria</taxon>
        <taxon>Bacillati</taxon>
        <taxon>Actinomycetota</taxon>
        <taxon>Actinomycetes</taxon>
        <taxon>Actinomycetales</taxon>
        <taxon>Actinomycetaceae</taxon>
        <taxon>Schaalia</taxon>
    </lineage>
</organism>
<name>A0A923E4A7_9ACTO</name>
<proteinExistence type="predicted"/>
<keyword evidence="2" id="KW-0813">Transport</keyword>
<evidence type="ECO:0000256" key="3">
    <source>
        <dbReference type="ARBA" id="ARBA00022475"/>
    </source>
</evidence>
<dbReference type="SUPFAM" id="SSF52540">
    <property type="entry name" value="P-loop containing nucleoside triphosphate hydrolases"/>
    <property type="match status" value="1"/>
</dbReference>
<dbReference type="Proteomes" id="UP000617426">
    <property type="component" value="Unassembled WGS sequence"/>
</dbReference>
<protein>
    <submittedName>
        <fullName evidence="8">ABC transport system ATP-binding protein</fullName>
    </submittedName>
</protein>
<evidence type="ECO:0000256" key="4">
    <source>
        <dbReference type="ARBA" id="ARBA00022741"/>
    </source>
</evidence>
<keyword evidence="9" id="KW-1185">Reference proteome</keyword>
<dbReference type="Gene3D" id="3.40.50.300">
    <property type="entry name" value="P-loop containing nucleotide triphosphate hydrolases"/>
    <property type="match status" value="1"/>
</dbReference>
<keyword evidence="5 8" id="KW-0067">ATP-binding</keyword>
<comment type="subcellular location">
    <subcellularLocation>
        <location evidence="1">Cell membrane</location>
        <topology evidence="1">Peripheral membrane protein</topology>
    </subcellularLocation>
</comment>
<dbReference type="Pfam" id="PF00005">
    <property type="entry name" value="ABC_tran"/>
    <property type="match status" value="1"/>
</dbReference>
<feature type="domain" description="ABC transporter" evidence="7">
    <location>
        <begin position="2"/>
        <end position="249"/>
    </location>
</feature>
<accession>A0A923E4A7</accession>
<dbReference type="PROSITE" id="PS50893">
    <property type="entry name" value="ABC_TRANSPORTER_2"/>
    <property type="match status" value="1"/>
</dbReference>
<keyword evidence="4" id="KW-0547">Nucleotide-binding</keyword>
<evidence type="ECO:0000313" key="8">
    <source>
        <dbReference type="EMBL" id="MBB6335679.1"/>
    </source>
</evidence>
<dbReference type="RefSeq" id="WP_184454190.1">
    <property type="nucleotide sequence ID" value="NZ_JACHMK010000001.1"/>
</dbReference>
<dbReference type="InterPro" id="IPR027417">
    <property type="entry name" value="P-loop_NTPase"/>
</dbReference>
<sequence>MLEIEAVTKTFFRGTVNERTALRDVSLTLEAGDFVTIIGSNGAGKSTLLNIVSGRYQADIGRVTIDGKDVTKLPDYAVSRYVARVFQDPMAGTAPHLSIEENLALAWSRGKRRTLGAALTAKRRQMFREVLAPLEQGLEDRLTAKVGLLSGGQRQALSLTMATFSGPKVLLLDEHTAALDPARAALITELTRSAVERQRLTTLMVTHNMEQALSMGNRLIMMHEGRIIFELSGEAKKNATVESLLEEFDKLRGEGGAGLSDRTLLA</sequence>
<keyword evidence="6" id="KW-0472">Membrane</keyword>
<dbReference type="GO" id="GO:0016887">
    <property type="term" value="F:ATP hydrolysis activity"/>
    <property type="evidence" value="ECO:0007669"/>
    <property type="project" value="InterPro"/>
</dbReference>
<comment type="caution">
    <text evidence="8">The sequence shown here is derived from an EMBL/GenBank/DDBJ whole genome shotgun (WGS) entry which is preliminary data.</text>
</comment>
<evidence type="ECO:0000256" key="5">
    <source>
        <dbReference type="ARBA" id="ARBA00022840"/>
    </source>
</evidence>
<dbReference type="InterPro" id="IPR050166">
    <property type="entry name" value="ABC_transporter_ATP-bind"/>
</dbReference>
<dbReference type="PANTHER" id="PTHR42788">
    <property type="entry name" value="TAURINE IMPORT ATP-BINDING PROTEIN-RELATED"/>
    <property type="match status" value="1"/>
</dbReference>
<dbReference type="SMART" id="SM00382">
    <property type="entry name" value="AAA"/>
    <property type="match status" value="1"/>
</dbReference>
<dbReference type="GO" id="GO:0005524">
    <property type="term" value="F:ATP binding"/>
    <property type="evidence" value="ECO:0007669"/>
    <property type="project" value="UniProtKB-KW"/>
</dbReference>
<evidence type="ECO:0000313" key="9">
    <source>
        <dbReference type="Proteomes" id="UP000617426"/>
    </source>
</evidence>